<evidence type="ECO:0000313" key="9">
    <source>
        <dbReference type="EMBL" id="KAE9225783.1"/>
    </source>
</evidence>
<dbReference type="EMBL" id="QXFZ01000211">
    <property type="protein sequence ID" value="KAE9126692.1"/>
    <property type="molecule type" value="Genomic_DNA"/>
</dbReference>
<dbReference type="EMBL" id="QXGF01000221">
    <property type="protein sequence ID" value="KAE8944075.1"/>
    <property type="molecule type" value="Genomic_DNA"/>
</dbReference>
<dbReference type="OrthoDB" id="120976at2759"/>
<dbReference type="SUPFAM" id="SSF52047">
    <property type="entry name" value="RNI-like"/>
    <property type="match status" value="1"/>
</dbReference>
<feature type="region of interest" description="Disordered" evidence="4">
    <location>
        <begin position="876"/>
        <end position="967"/>
    </location>
</feature>
<dbReference type="Pfam" id="PF13516">
    <property type="entry name" value="LRR_6"/>
    <property type="match status" value="2"/>
</dbReference>
<evidence type="ECO:0000313" key="18">
    <source>
        <dbReference type="Proteomes" id="UP000460718"/>
    </source>
</evidence>
<dbReference type="InterPro" id="IPR032675">
    <property type="entry name" value="LRR_dom_sf"/>
</dbReference>
<keyword evidence="2" id="KW-0433">Leucine-rich repeat</keyword>
<sequence>MSRWKEAVMKRPALRLPVSTSPVTRRSQLSPLHSIPPKFRDEGESSSDDDNDAVDMNLEGDLLVEIRTLVKKEKYLEQLESELRDYGDSSEGSENDAMREDLYDDEDEVPLRRSKPQKMVSRSELNDRSGDGTTPGTMDRRSLPARACVDNTSFAKEHFRACFVEVNPVQLREIRTLILASQDLHIHHLRTLSKNLFLFSSLKSVDLSNNQLDDSGSKEIRDLICCPGLQALDLSRNLLGRLTARTICERLRHQAKLQSLDLHGNLFFSDGGDVAREVARLFAKAVAVNEFLLHFRISVVDGAEKVAALSEQWADYAPRRMASRPKNKDLDARSTEISTAATEFSQHLAEQLQQGGKHSNLQSLGLCYAEISRRVVLSTVKMANRLTALDLSFAFVGIPGAQVVAAALRIDGFATLTQLNMRCNRTKSMGAQAILAALHTNERLTFLDLSHNEIRREAADAIAELLQHNKTLYRLDLSENDLVGDQNERELHLLRDAIVRHRGLLSLGQLNSLGANEDQQRLLQDALDHNRIADDQDVLDSINAVPVSRPTDDSAPPRKRHVLSTMVELSEVEVLKTVWQRKITKRGRVSLKWRMAVGRRLSTKCSPLVWKLIVSRKCEVRGSVEDEAAAAQFFHDEDGSSSYELYSAVAYCDKDDTMFLKLGIEDEACEGGAKQQYKMFVKDIVFIPHHPQDRRHVLVSIPRGVSGTAVQWKMKKQRLMVPPPKDQVVDPSSFLWEGVVQRVYIHTSGVFRLLCRVQYPASFTRSSQDTLKSHYWWQLQRSSCWDLHTNHIVLEGTYFELYGVLRFDREMGFSLPPMEWMAGEYLQLSVTTPNDDVVLRVVQFQLFHEVANWERASATPCLNLTHLRLAKKSKEGTIASQAEIDGEGVPATPIPLPHSIRDDDEGGPPSSRRSSLRSRSPSPPLLQLEETEEKSPVEQDISPPTVDDIPSPGADMLPPVQPLRQNSAPRMETVSWALTTNMEPILPTTSPPKLGAPGTSQQSKRRITYSVDEISPHALDRLGVNADILKKEKGMKKLGICDVDIVRSEELRRYTGVSQLEPTSKVEFMFGFNDEQLHRERAIKRLGTSEQEIMDDYSRKVSRLGITNSPPLKL</sequence>
<keyword evidence="1" id="KW-0343">GTPase activation</keyword>
<dbReference type="Proteomes" id="UP000441208">
    <property type="component" value="Unassembled WGS sequence"/>
</dbReference>
<dbReference type="PANTHER" id="PTHR24113">
    <property type="entry name" value="RAN GTPASE-ACTIVATING PROTEIN 1"/>
    <property type="match status" value="1"/>
</dbReference>
<name>A0A6A3YX48_9STRA</name>
<evidence type="ECO:0000313" key="8">
    <source>
        <dbReference type="EMBL" id="KAE9150799.1"/>
    </source>
</evidence>
<dbReference type="Proteomes" id="UP000460718">
    <property type="component" value="Unassembled WGS sequence"/>
</dbReference>
<evidence type="ECO:0000313" key="13">
    <source>
        <dbReference type="Proteomes" id="UP000433483"/>
    </source>
</evidence>
<evidence type="ECO:0000256" key="3">
    <source>
        <dbReference type="ARBA" id="ARBA00022737"/>
    </source>
</evidence>
<evidence type="ECO:0000313" key="16">
    <source>
        <dbReference type="Proteomes" id="UP000440732"/>
    </source>
</evidence>
<feature type="compositionally biased region" description="Low complexity" evidence="4">
    <location>
        <begin position="908"/>
        <end position="920"/>
    </location>
</feature>
<dbReference type="EMBL" id="QXFW01000174">
    <property type="protein sequence ID" value="KAE9021898.1"/>
    <property type="molecule type" value="Genomic_DNA"/>
</dbReference>
<dbReference type="GO" id="GO:0006913">
    <property type="term" value="P:nucleocytoplasmic transport"/>
    <property type="evidence" value="ECO:0007669"/>
    <property type="project" value="TreeGrafter"/>
</dbReference>
<dbReference type="Proteomes" id="UP000433483">
    <property type="component" value="Unassembled WGS sequence"/>
</dbReference>
<dbReference type="PANTHER" id="PTHR24113:SF12">
    <property type="entry name" value="RAN GTPASE-ACTIVATING PROTEIN 1"/>
    <property type="match status" value="1"/>
</dbReference>
<reference evidence="12 13" key="1">
    <citation type="submission" date="2018-08" db="EMBL/GenBank/DDBJ databases">
        <title>Genomic investigation of the strawberry pathogen Phytophthora fragariae indicates pathogenicity is determined by transcriptional variation in three key races.</title>
        <authorList>
            <person name="Adams T.M."/>
            <person name="Armitage A.D."/>
            <person name="Sobczyk M.K."/>
            <person name="Bates H.J."/>
            <person name="Dunwell J.M."/>
            <person name="Nellist C.F."/>
            <person name="Harrison R.J."/>
        </authorList>
    </citation>
    <scope>NUCLEOTIDE SEQUENCE [LARGE SCALE GENOMIC DNA]</scope>
    <source>
        <strain evidence="11 14">A4</strain>
        <strain evidence="10 15">BC-1</strain>
        <strain evidence="9 13">NOV-27</strain>
        <strain evidence="8 16">NOV-5</strain>
        <strain evidence="7 17">NOV-71</strain>
        <strain evidence="5 12">NOV-9</strain>
        <strain evidence="6 18">SCRP245</strain>
    </source>
</reference>
<evidence type="ECO:0000256" key="1">
    <source>
        <dbReference type="ARBA" id="ARBA00022468"/>
    </source>
</evidence>
<protein>
    <submittedName>
        <fullName evidence="9">Uncharacterized protein</fullName>
    </submittedName>
</protein>
<dbReference type="Gene3D" id="3.80.10.10">
    <property type="entry name" value="Ribonuclease Inhibitor"/>
    <property type="match status" value="2"/>
</dbReference>
<comment type="caution">
    <text evidence="9">The sequence shown here is derived from an EMBL/GenBank/DDBJ whole genome shotgun (WGS) entry which is preliminary data.</text>
</comment>
<dbReference type="InterPro" id="IPR001611">
    <property type="entry name" value="Leu-rich_rpt"/>
</dbReference>
<keyword evidence="3" id="KW-0677">Repeat</keyword>
<evidence type="ECO:0000313" key="7">
    <source>
        <dbReference type="EMBL" id="KAE9126692.1"/>
    </source>
</evidence>
<organism evidence="9 13">
    <name type="scientific">Phytophthora fragariae</name>
    <dbReference type="NCBI Taxonomy" id="53985"/>
    <lineage>
        <taxon>Eukaryota</taxon>
        <taxon>Sar</taxon>
        <taxon>Stramenopiles</taxon>
        <taxon>Oomycota</taxon>
        <taxon>Peronosporomycetes</taxon>
        <taxon>Peronosporales</taxon>
        <taxon>Peronosporaceae</taxon>
        <taxon>Phytophthora</taxon>
    </lineage>
</organism>
<evidence type="ECO:0000313" key="5">
    <source>
        <dbReference type="EMBL" id="KAE8944075.1"/>
    </source>
</evidence>
<evidence type="ECO:0000313" key="11">
    <source>
        <dbReference type="EMBL" id="KAE9322257.1"/>
    </source>
</evidence>
<dbReference type="Proteomes" id="UP000429523">
    <property type="component" value="Unassembled WGS sequence"/>
</dbReference>
<dbReference type="Proteomes" id="UP000437068">
    <property type="component" value="Unassembled WGS sequence"/>
</dbReference>
<gene>
    <name evidence="11" type="ORF">PF001_g4500</name>
    <name evidence="10" type="ORF">PF002_g3842</name>
    <name evidence="9" type="ORF">PF005_g5399</name>
    <name evidence="8" type="ORF">PF006_g4848</name>
    <name evidence="7" type="ORF">PF007_g5888</name>
    <name evidence="5" type="ORF">PF009_g6229</name>
    <name evidence="6" type="ORF">PF011_g4727</name>
</gene>
<dbReference type="GO" id="GO:0031267">
    <property type="term" value="F:small GTPase binding"/>
    <property type="evidence" value="ECO:0007669"/>
    <property type="project" value="TreeGrafter"/>
</dbReference>
<dbReference type="AlphaFoldDB" id="A0A6A3YX48"/>
<dbReference type="EMBL" id="QXGE01000156">
    <property type="protein sequence ID" value="KAE9322257.1"/>
    <property type="molecule type" value="Genomic_DNA"/>
</dbReference>
<evidence type="ECO:0000313" key="12">
    <source>
        <dbReference type="Proteomes" id="UP000429523"/>
    </source>
</evidence>
<keyword evidence="13" id="KW-1185">Reference proteome</keyword>
<feature type="compositionally biased region" description="Polar residues" evidence="4">
    <location>
        <begin position="18"/>
        <end position="31"/>
    </location>
</feature>
<dbReference type="Proteomes" id="UP000440367">
    <property type="component" value="Unassembled WGS sequence"/>
</dbReference>
<evidence type="ECO:0000313" key="17">
    <source>
        <dbReference type="Proteomes" id="UP000441208"/>
    </source>
</evidence>
<dbReference type="EMBL" id="QXGB01000187">
    <property type="protein sequence ID" value="KAE9225783.1"/>
    <property type="molecule type" value="Genomic_DNA"/>
</dbReference>
<evidence type="ECO:0000313" key="14">
    <source>
        <dbReference type="Proteomes" id="UP000437068"/>
    </source>
</evidence>
<dbReference type="InterPro" id="IPR027038">
    <property type="entry name" value="RanGap"/>
</dbReference>
<accession>A0A6A3YX48</accession>
<dbReference type="GO" id="GO:0005829">
    <property type="term" value="C:cytosol"/>
    <property type="evidence" value="ECO:0007669"/>
    <property type="project" value="TreeGrafter"/>
</dbReference>
<dbReference type="GO" id="GO:0005634">
    <property type="term" value="C:nucleus"/>
    <property type="evidence" value="ECO:0007669"/>
    <property type="project" value="TreeGrafter"/>
</dbReference>
<feature type="region of interest" description="Disordered" evidence="4">
    <location>
        <begin position="983"/>
        <end position="1005"/>
    </location>
</feature>
<evidence type="ECO:0000256" key="4">
    <source>
        <dbReference type="SAM" id="MobiDB-lite"/>
    </source>
</evidence>
<feature type="region of interest" description="Disordered" evidence="4">
    <location>
        <begin position="1"/>
        <end position="54"/>
    </location>
</feature>
<evidence type="ECO:0000313" key="10">
    <source>
        <dbReference type="EMBL" id="KAE9252414.1"/>
    </source>
</evidence>
<proteinExistence type="predicted"/>
<dbReference type="EMBL" id="QXGA01000173">
    <property type="protein sequence ID" value="KAE9150799.1"/>
    <property type="molecule type" value="Genomic_DNA"/>
</dbReference>
<feature type="compositionally biased region" description="Acidic residues" evidence="4">
    <location>
        <begin position="44"/>
        <end position="53"/>
    </location>
</feature>
<feature type="region of interest" description="Disordered" evidence="4">
    <location>
        <begin position="83"/>
        <end position="143"/>
    </location>
</feature>
<dbReference type="Proteomes" id="UP000440732">
    <property type="component" value="Unassembled WGS sequence"/>
</dbReference>
<evidence type="ECO:0000313" key="6">
    <source>
        <dbReference type="EMBL" id="KAE9021898.1"/>
    </source>
</evidence>
<dbReference type="GO" id="GO:0005096">
    <property type="term" value="F:GTPase activator activity"/>
    <property type="evidence" value="ECO:0007669"/>
    <property type="project" value="UniProtKB-KW"/>
</dbReference>
<dbReference type="EMBL" id="QXGD01000113">
    <property type="protein sequence ID" value="KAE9252414.1"/>
    <property type="molecule type" value="Genomic_DNA"/>
</dbReference>
<evidence type="ECO:0000256" key="2">
    <source>
        <dbReference type="ARBA" id="ARBA00022614"/>
    </source>
</evidence>
<dbReference type="SMART" id="SM00368">
    <property type="entry name" value="LRR_RI"/>
    <property type="match status" value="6"/>
</dbReference>
<evidence type="ECO:0000313" key="15">
    <source>
        <dbReference type="Proteomes" id="UP000440367"/>
    </source>
</evidence>
<dbReference type="GO" id="GO:0048471">
    <property type="term" value="C:perinuclear region of cytoplasm"/>
    <property type="evidence" value="ECO:0007669"/>
    <property type="project" value="TreeGrafter"/>
</dbReference>